<feature type="chain" id="PRO_5005603567" description="TGF-beta propeptide domain-containing protein" evidence="1">
    <location>
        <begin position="19"/>
        <end position="618"/>
    </location>
</feature>
<dbReference type="Proteomes" id="UP000037460">
    <property type="component" value="Unassembled WGS sequence"/>
</dbReference>
<evidence type="ECO:0000313" key="2">
    <source>
        <dbReference type="EMBL" id="KOO53647.1"/>
    </source>
</evidence>
<comment type="caution">
    <text evidence="2">The sequence shown here is derived from an EMBL/GenBank/DDBJ whole genome shotgun (WGS) entry which is preliminary data.</text>
</comment>
<evidence type="ECO:0008006" key="4">
    <source>
        <dbReference type="Google" id="ProtNLM"/>
    </source>
</evidence>
<feature type="signal peptide" evidence="1">
    <location>
        <begin position="1"/>
        <end position="18"/>
    </location>
</feature>
<dbReference type="EMBL" id="JWZX01000134">
    <property type="protein sequence ID" value="KOO53647.1"/>
    <property type="molecule type" value="Genomic_DNA"/>
</dbReference>
<evidence type="ECO:0000313" key="3">
    <source>
        <dbReference type="Proteomes" id="UP000037460"/>
    </source>
</evidence>
<protein>
    <recommendedName>
        <fullName evidence="4">TGF-beta propeptide domain-containing protein</fullName>
    </recommendedName>
</protein>
<feature type="non-terminal residue" evidence="2">
    <location>
        <position position="618"/>
    </location>
</feature>
<accession>A0A0M0LRW8</accession>
<reference evidence="3" key="1">
    <citation type="journal article" date="2015" name="PLoS Genet.">
        <title>Genome Sequence and Transcriptome Analyses of Chrysochromulina tobin: Metabolic Tools for Enhanced Algal Fitness in the Prominent Order Prymnesiales (Haptophyceae).</title>
        <authorList>
            <person name="Hovde B.T."/>
            <person name="Deodato C.R."/>
            <person name="Hunsperger H.M."/>
            <person name="Ryken S.A."/>
            <person name="Yost W."/>
            <person name="Jha R.K."/>
            <person name="Patterson J."/>
            <person name="Monnat R.J. Jr."/>
            <person name="Barlow S.B."/>
            <person name="Starkenburg S.R."/>
            <person name="Cattolico R.A."/>
        </authorList>
    </citation>
    <scope>NUCLEOTIDE SEQUENCE</scope>
    <source>
        <strain evidence="3">CCMP291</strain>
    </source>
</reference>
<keyword evidence="1" id="KW-0732">Signal</keyword>
<gene>
    <name evidence="2" type="ORF">Ctob_015815</name>
</gene>
<dbReference type="AlphaFoldDB" id="A0A0M0LRW8"/>
<proteinExistence type="predicted"/>
<evidence type="ECO:0000256" key="1">
    <source>
        <dbReference type="SAM" id="SignalP"/>
    </source>
</evidence>
<sequence length="618" mass="66799">MTSLKAALFLALVVSAAGVIIRGPSVTYDTYIRAGSSSTAPIINYATTNYNDLRSGCRTNRGWIALPTGGTNGGEMQFSTAVNSPYLDVPTVTPPTAPPPPSPSLPPFPPPAFSYVFNGENSSYTGGCQSTWIRSDTPDFIGAQDTGLWWDGSSSVGHFDSVLVQFTDIIGSGPNQLRPHEYIQRATLRYNVDETFSGNARGASAQLHEISKEWSANSTTFRTFAGAQGLNEAEYRTPAIATAFANPRAGWYELDVTASVQSWVNGVNNNGWIWMPSPQILGGSGDGSSMRACNAPSDRRVNLVIRNAQHAWLRMIAQDINYATAAEVFWDGNSAADFDFVLMKFDLSALSGMAPISRALFRYTVSNEGDQAEMHEFRRGWNASTVTYNNSMPAPPWPFPAAVIDTLWGPTVNDLPGNVATHTVDVTPSINRWLTGTPNHGWVFVPYFGNGFAGNRGLIANEDYSSVEVGIAYATVAGWNEVDVTSSFGAWQAGGANHGWILVPTGGNDDTGLWWDGSSSVGHYDSVLVQFTDIIGLGPNQLRPHEQIQRATLRYNVDETFSANARGASAQLHEISKEWSASSTTFLTFAGAQGLNEAEYRTPAIATAFANPRAGWYE</sequence>
<dbReference type="NCBIfam" id="NF033679">
    <property type="entry name" value="DNRLRE_dom"/>
    <property type="match status" value="2"/>
</dbReference>
<keyword evidence="3" id="KW-1185">Reference proteome</keyword>
<name>A0A0M0LRW8_9EUKA</name>
<organism evidence="2 3">
    <name type="scientific">Chrysochromulina tobinii</name>
    <dbReference type="NCBI Taxonomy" id="1460289"/>
    <lineage>
        <taxon>Eukaryota</taxon>
        <taxon>Haptista</taxon>
        <taxon>Haptophyta</taxon>
        <taxon>Prymnesiophyceae</taxon>
        <taxon>Prymnesiales</taxon>
        <taxon>Chrysochromulinaceae</taxon>
        <taxon>Chrysochromulina</taxon>
    </lineage>
</organism>